<evidence type="ECO:0000313" key="1">
    <source>
        <dbReference type="EMBL" id="KAK2764801.1"/>
    </source>
</evidence>
<protein>
    <submittedName>
        <fullName evidence="1">Dynamin family protein</fullName>
    </submittedName>
</protein>
<dbReference type="Proteomes" id="UP001281614">
    <property type="component" value="Unassembled WGS sequence"/>
</dbReference>
<evidence type="ECO:0000313" key="2">
    <source>
        <dbReference type="Proteomes" id="UP001281614"/>
    </source>
</evidence>
<proteinExistence type="predicted"/>
<name>A0AAD9YJT8_COLKA</name>
<comment type="caution">
    <text evidence="1">The sequence shown here is derived from an EMBL/GenBank/DDBJ whole genome shotgun (WGS) entry which is preliminary data.</text>
</comment>
<dbReference type="AlphaFoldDB" id="A0AAD9YJT8"/>
<gene>
    <name evidence="1" type="ORF">CKAH01_15740</name>
</gene>
<keyword evidence="2" id="KW-1185">Reference proteome</keyword>
<accession>A0AAD9YJT8</accession>
<organism evidence="1 2">
    <name type="scientific">Colletotrichum kahawae</name>
    <name type="common">Coffee berry disease fungus</name>
    <dbReference type="NCBI Taxonomy" id="34407"/>
    <lineage>
        <taxon>Eukaryota</taxon>
        <taxon>Fungi</taxon>
        <taxon>Dikarya</taxon>
        <taxon>Ascomycota</taxon>
        <taxon>Pezizomycotina</taxon>
        <taxon>Sordariomycetes</taxon>
        <taxon>Hypocreomycetidae</taxon>
        <taxon>Glomerellales</taxon>
        <taxon>Glomerellaceae</taxon>
        <taxon>Colletotrichum</taxon>
        <taxon>Colletotrichum gloeosporioides species complex</taxon>
    </lineage>
</organism>
<sequence>MVSIEALRARLSHLLFEHVKAELLQLSEDLEWVLQIDRHELNLLGDIRSTPAACCVYLARLSMECQEICKASLNGNYKHGYSKIGAEETFSLENKSTIAQLRAAVQYSNSKFAEDLQKRGHKYFFSSVAEKGPAGKENIDENHTATSASPKPLSKKESVAWIQKMILRSRGTELIGNFNPHLIGELFWEQSQPWENLTSSHIEKVSQLCKNFLTNLLEQQAPKEVQARIWASMIQDMLKQRKQAAYDELVNLINDIKEFPINYNHYYTDIIEQRRQERLKTRLESSFPGNVAHVSHMNCSRGLHYIESEGCLVWAPPFGACMITSRHPASSSMGLGQATRLRLAT</sequence>
<reference evidence="1" key="1">
    <citation type="submission" date="2023-02" db="EMBL/GenBank/DDBJ databases">
        <title>Colletotrichum kahawae CIFC_Que2 genome sequencing and assembly.</title>
        <authorList>
            <person name="Baroncelli R."/>
        </authorList>
    </citation>
    <scope>NUCLEOTIDE SEQUENCE</scope>
    <source>
        <strain evidence="1">CIFC_Que2</strain>
    </source>
</reference>
<dbReference type="EMBL" id="VYYT01000134">
    <property type="protein sequence ID" value="KAK2764801.1"/>
    <property type="molecule type" value="Genomic_DNA"/>
</dbReference>
<dbReference type="Gene3D" id="1.20.120.1240">
    <property type="entry name" value="Dynamin, middle domain"/>
    <property type="match status" value="1"/>
</dbReference>